<reference evidence="3" key="1">
    <citation type="journal article" date="2022" name="Int. J. Mol. Sci.">
        <title>Draft Genome of Tanacetum Coccineum: Genomic Comparison of Closely Related Tanacetum-Family Plants.</title>
        <authorList>
            <person name="Yamashiro T."/>
            <person name="Shiraishi A."/>
            <person name="Nakayama K."/>
            <person name="Satake H."/>
        </authorList>
    </citation>
    <scope>NUCLEOTIDE SEQUENCE</scope>
</reference>
<dbReference type="InterPro" id="IPR050951">
    <property type="entry name" value="Retrovirus_Pol_polyprotein"/>
</dbReference>
<dbReference type="Pfam" id="PF17919">
    <property type="entry name" value="RT_RNaseH_2"/>
    <property type="match status" value="1"/>
</dbReference>
<keyword evidence="1" id="KW-0511">Multifunctional enzyme</keyword>
<accession>A0ABQ4WYM1</accession>
<name>A0ABQ4WYM1_9ASTR</name>
<evidence type="ECO:0000259" key="2">
    <source>
        <dbReference type="PROSITE" id="PS50878"/>
    </source>
</evidence>
<keyword evidence="4" id="KW-1185">Reference proteome</keyword>
<dbReference type="Gene3D" id="3.30.70.270">
    <property type="match status" value="1"/>
</dbReference>
<dbReference type="InterPro" id="IPR012337">
    <property type="entry name" value="RNaseH-like_sf"/>
</dbReference>
<gene>
    <name evidence="3" type="ORF">Tco_0652816</name>
</gene>
<dbReference type="PANTHER" id="PTHR37984">
    <property type="entry name" value="PROTEIN CBG26694"/>
    <property type="match status" value="1"/>
</dbReference>
<dbReference type="Gene3D" id="3.10.10.10">
    <property type="entry name" value="HIV Type 1 Reverse Transcriptase, subunit A, domain 1"/>
    <property type="match status" value="1"/>
</dbReference>
<dbReference type="SUPFAM" id="SSF56672">
    <property type="entry name" value="DNA/RNA polymerases"/>
    <property type="match status" value="1"/>
</dbReference>
<dbReference type="CDD" id="cd01647">
    <property type="entry name" value="RT_LTR"/>
    <property type="match status" value="1"/>
</dbReference>
<protein>
    <submittedName>
        <fullName evidence="3">Mitochondrial protein</fullName>
    </submittedName>
</protein>
<dbReference type="SUPFAM" id="SSF53098">
    <property type="entry name" value="Ribonuclease H-like"/>
    <property type="match status" value="1"/>
</dbReference>
<dbReference type="InterPro" id="IPR043502">
    <property type="entry name" value="DNA/RNA_pol_sf"/>
</dbReference>
<dbReference type="InterPro" id="IPR041577">
    <property type="entry name" value="RT_RNaseH_2"/>
</dbReference>
<dbReference type="Gene3D" id="3.30.420.10">
    <property type="entry name" value="Ribonuclease H-like superfamily/Ribonuclease H"/>
    <property type="match status" value="1"/>
</dbReference>
<dbReference type="Pfam" id="PF24626">
    <property type="entry name" value="SH3_Tf2-1"/>
    <property type="match status" value="1"/>
</dbReference>
<comment type="caution">
    <text evidence="3">The sequence shown here is derived from an EMBL/GenBank/DDBJ whole genome shotgun (WGS) entry which is preliminary data.</text>
</comment>
<dbReference type="InterPro" id="IPR000477">
    <property type="entry name" value="RT_dom"/>
</dbReference>
<evidence type="ECO:0000313" key="3">
    <source>
        <dbReference type="EMBL" id="GJS58032.1"/>
    </source>
</evidence>
<sequence>MVNIRNGKIQALKNGEATSSRGGSHTHNTQYGRMTKIEFPKFKGEDVKGWVYRCKQFFKIDGIEEERKVELASMHLYDQALVWHQQYVKKYGDRTPWVMYEEEEAFESLLNRLELNEAYVISLFIGRLKKEVSMPIRMFKLTTLSDVYVMAKMQEATNAMLKPRYFPGHKCSGQLHSLEVVSESYDELGMEGDDETFEDCVKEWSLQGETFTSDVMLLPLGGCEMVLGIHWLATLGDIQCNFKNLIMKFEHMGRKMVLRGTRNTTMHWMQGKGTSKGGQIKQAKLALMVLCVYLVTLWKIKGNLVVDKEVDKVLVKFERVFELPTKLPPQRAHDHQIPLMPNTPPINVRPYRHTPNKKDAIELMVKELLESGVIRTSQSPFSSPIVMVKKKDGSWRMCADYRQLNKYTVKDKFPIPVIEELIDELSGSVVFSKLDLRSGYHQISMSEAGIYKTAFRTHEGHYEFLVMPFGLTNAPLTFQSLMNTVFNPFLRKFMLVFFDDILIYSKSMEEHGNHLELVLQVVQDNTLFAKKSKCSFAVYQVEYLGDIIFAQALLKKNAFKLNDAAELAYNQLKKAMMEAPVLALPNFDQEFVIKTDASGTRIRVVLCQNGHPISYLSKTLATKHQSFSTYEKEFLAVDAALEKWKGYLLDRHFKIIIDYFSLKYLLNQKMTTPFQLKWLPKLLGEKVKDSWKNDNDVQNLIQSLLNQSYKGNKYSWINGVLKRKGKVVVSGNEQLRKDLIKHFHSEAIGGHSGVHVTTKKLSAVKLKFSSAYHPQTDGQTEVVNRCLGCYLRCMSGEKTKEWVKWLALAEFWYNTNFYSAINTTLYEVVYCETPPIHIPYVPGESKVEGVDGTLRTREEVVQMLKFHLKRSQDRMKSHANKHMTDMSYKVGDWVYLKLQPHRQVSIRQGQQHKISSKYYRPFQVEERISEVAYKLQLPNHSQIHPVFHISQIKKCHGDQHQIRSLLQLVENDTVAHKPMAILERRLGKLNNEPMMYVLTQWTNKQIEEAN</sequence>
<feature type="domain" description="Reverse transcriptase" evidence="2">
    <location>
        <begin position="369"/>
        <end position="548"/>
    </location>
</feature>
<dbReference type="InterPro" id="IPR043128">
    <property type="entry name" value="Rev_trsase/Diguanyl_cyclase"/>
</dbReference>
<reference evidence="3" key="2">
    <citation type="submission" date="2022-01" db="EMBL/GenBank/DDBJ databases">
        <authorList>
            <person name="Yamashiro T."/>
            <person name="Shiraishi A."/>
            <person name="Satake H."/>
            <person name="Nakayama K."/>
        </authorList>
    </citation>
    <scope>NUCLEOTIDE SEQUENCE</scope>
</reference>
<dbReference type="Proteomes" id="UP001151760">
    <property type="component" value="Unassembled WGS sequence"/>
</dbReference>
<dbReference type="InterPro" id="IPR036397">
    <property type="entry name" value="RNaseH_sf"/>
</dbReference>
<dbReference type="EMBL" id="BQNB010009051">
    <property type="protein sequence ID" value="GJS58032.1"/>
    <property type="molecule type" value="Genomic_DNA"/>
</dbReference>
<dbReference type="PROSITE" id="PS50878">
    <property type="entry name" value="RT_POL"/>
    <property type="match status" value="1"/>
</dbReference>
<dbReference type="PANTHER" id="PTHR37984:SF5">
    <property type="entry name" value="PROTEIN NYNRIN-LIKE"/>
    <property type="match status" value="1"/>
</dbReference>
<proteinExistence type="predicted"/>
<dbReference type="Pfam" id="PF00078">
    <property type="entry name" value="RVT_1"/>
    <property type="match status" value="1"/>
</dbReference>
<evidence type="ECO:0000256" key="1">
    <source>
        <dbReference type="ARBA" id="ARBA00023268"/>
    </source>
</evidence>
<organism evidence="3 4">
    <name type="scientific">Tanacetum coccineum</name>
    <dbReference type="NCBI Taxonomy" id="301880"/>
    <lineage>
        <taxon>Eukaryota</taxon>
        <taxon>Viridiplantae</taxon>
        <taxon>Streptophyta</taxon>
        <taxon>Embryophyta</taxon>
        <taxon>Tracheophyta</taxon>
        <taxon>Spermatophyta</taxon>
        <taxon>Magnoliopsida</taxon>
        <taxon>eudicotyledons</taxon>
        <taxon>Gunneridae</taxon>
        <taxon>Pentapetalae</taxon>
        <taxon>asterids</taxon>
        <taxon>campanulids</taxon>
        <taxon>Asterales</taxon>
        <taxon>Asteraceae</taxon>
        <taxon>Asteroideae</taxon>
        <taxon>Anthemideae</taxon>
        <taxon>Anthemidinae</taxon>
        <taxon>Tanacetum</taxon>
    </lineage>
</organism>
<dbReference type="InterPro" id="IPR056924">
    <property type="entry name" value="SH3_Tf2-1"/>
</dbReference>
<evidence type="ECO:0000313" key="4">
    <source>
        <dbReference type="Proteomes" id="UP001151760"/>
    </source>
</evidence>